<dbReference type="RefSeq" id="WP_155448505.1">
    <property type="nucleotide sequence ID" value="NZ_WNKT01000003.1"/>
</dbReference>
<dbReference type="AlphaFoldDB" id="A0A6N8E9B7"/>
<protein>
    <submittedName>
        <fullName evidence="1">Uncharacterized protein</fullName>
    </submittedName>
</protein>
<dbReference type="PROSITE" id="PS01302">
    <property type="entry name" value="UPF0758"/>
    <property type="match status" value="1"/>
</dbReference>
<keyword evidence="2" id="KW-1185">Reference proteome</keyword>
<reference evidence="1 2" key="1">
    <citation type="submission" date="2019-11" db="EMBL/GenBank/DDBJ databases">
        <title>Whole-genome sequence of the anaerobic purple sulfur bacterium Allochromatium palmeri DSM 15591.</title>
        <authorList>
            <person name="Kyndt J.A."/>
            <person name="Meyer T.E."/>
        </authorList>
    </citation>
    <scope>NUCLEOTIDE SEQUENCE [LARGE SCALE GENOMIC DNA]</scope>
    <source>
        <strain evidence="1 2">DSM 15591</strain>
    </source>
</reference>
<evidence type="ECO:0000313" key="1">
    <source>
        <dbReference type="EMBL" id="MTW19918.1"/>
    </source>
</evidence>
<evidence type="ECO:0000313" key="2">
    <source>
        <dbReference type="Proteomes" id="UP000434044"/>
    </source>
</evidence>
<comment type="caution">
    <text evidence="1">The sequence shown here is derived from an EMBL/GenBank/DDBJ whole genome shotgun (WGS) entry which is preliminary data.</text>
</comment>
<organism evidence="1 2">
    <name type="scientific">Allochromatium palmeri</name>
    <dbReference type="NCBI Taxonomy" id="231048"/>
    <lineage>
        <taxon>Bacteria</taxon>
        <taxon>Pseudomonadati</taxon>
        <taxon>Pseudomonadota</taxon>
        <taxon>Gammaproteobacteria</taxon>
        <taxon>Chromatiales</taxon>
        <taxon>Chromatiaceae</taxon>
        <taxon>Allochromatium</taxon>
    </lineage>
</organism>
<proteinExistence type="predicted"/>
<dbReference type="InterPro" id="IPR020891">
    <property type="entry name" value="UPF0758_CS"/>
</dbReference>
<name>A0A6N8E9B7_9GAMM</name>
<gene>
    <name evidence="1" type="ORF">GJ668_02285</name>
</gene>
<sequence>MRSEELAALAGDLKPVDLGPIHNRARDEVVRLGKATGKEHGVAVFEDGTTLSFGGEYENRLDVPEFDAPQGSVTIHHNHPSGDSFSRADIRLLLERRDIGRVDAHGHAGGWASCERVAGPASKIVSLTLIQDAASRANRLVEQAVSRKQLEADAAGAGLWQVVMAFILESEGVIRYALNSESVREIARKILK</sequence>
<accession>A0A6N8E9B7</accession>
<dbReference type="EMBL" id="WNKT01000003">
    <property type="protein sequence ID" value="MTW19918.1"/>
    <property type="molecule type" value="Genomic_DNA"/>
</dbReference>
<dbReference type="Proteomes" id="UP000434044">
    <property type="component" value="Unassembled WGS sequence"/>
</dbReference>
<dbReference type="OrthoDB" id="7305398at2"/>